<dbReference type="EMBL" id="JAGGLU010000001">
    <property type="protein sequence ID" value="MBP2056872.1"/>
    <property type="molecule type" value="Genomic_DNA"/>
</dbReference>
<evidence type="ECO:0000313" key="2">
    <source>
        <dbReference type="Proteomes" id="UP001519292"/>
    </source>
</evidence>
<accession>A0ABS4MB24</accession>
<dbReference type="InterPro" id="IPR035093">
    <property type="entry name" value="RelE/ParE_toxin_dom_sf"/>
</dbReference>
<comment type="caution">
    <text evidence="1">The sequence shown here is derived from an EMBL/GenBank/DDBJ whole genome shotgun (WGS) entry which is preliminary data.</text>
</comment>
<dbReference type="Gene3D" id="3.30.2310.20">
    <property type="entry name" value="RelE-like"/>
    <property type="match status" value="1"/>
</dbReference>
<gene>
    <name evidence="1" type="ORF">J2Z60_000034</name>
</gene>
<dbReference type="RefSeq" id="WP_209685134.1">
    <property type="nucleotide sequence ID" value="NZ_JAGGLU010000001.1"/>
</dbReference>
<evidence type="ECO:0000313" key="1">
    <source>
        <dbReference type="EMBL" id="MBP2056872.1"/>
    </source>
</evidence>
<reference evidence="1 2" key="1">
    <citation type="submission" date="2021-03" db="EMBL/GenBank/DDBJ databases">
        <title>Genomic Encyclopedia of Type Strains, Phase IV (KMG-IV): sequencing the most valuable type-strain genomes for metagenomic binning, comparative biology and taxonomic classification.</title>
        <authorList>
            <person name="Goeker M."/>
        </authorList>
    </citation>
    <scope>NUCLEOTIDE SEQUENCE [LARGE SCALE GENOMIC DNA]</scope>
    <source>
        <strain evidence="1 2">DSM 101872</strain>
    </source>
</reference>
<organism evidence="1 2">
    <name type="scientific">Lactobacillus colini</name>
    <dbReference type="NCBI Taxonomy" id="1819254"/>
    <lineage>
        <taxon>Bacteria</taxon>
        <taxon>Bacillati</taxon>
        <taxon>Bacillota</taxon>
        <taxon>Bacilli</taxon>
        <taxon>Lactobacillales</taxon>
        <taxon>Lactobacillaceae</taxon>
        <taxon>Lactobacillus</taxon>
    </lineage>
</organism>
<dbReference type="SUPFAM" id="SSF143011">
    <property type="entry name" value="RelE-like"/>
    <property type="match status" value="1"/>
</dbReference>
<keyword evidence="1" id="KW-0378">Hydrolase</keyword>
<dbReference type="Proteomes" id="UP001519292">
    <property type="component" value="Unassembled WGS sequence"/>
</dbReference>
<proteinExistence type="predicted"/>
<protein>
    <submittedName>
        <fullName evidence="1">mRNA interferase YafQ</fullName>
        <ecNumber evidence="1">3.1.-.-</ecNumber>
    </submittedName>
</protein>
<dbReference type="EC" id="3.1.-.-" evidence="1"/>
<name>A0ABS4MB24_9LACO</name>
<dbReference type="GO" id="GO:0016787">
    <property type="term" value="F:hydrolase activity"/>
    <property type="evidence" value="ECO:0007669"/>
    <property type="project" value="UniProtKB-KW"/>
</dbReference>
<sequence>MMNDKYEIHYDPEFKEDIKRWKKDRPDLKIELKAIVQFILEYGFIPDDYNPHPLTDPDLPYYGYNDLF</sequence>
<keyword evidence="2" id="KW-1185">Reference proteome</keyword>